<evidence type="ECO:0000259" key="2">
    <source>
        <dbReference type="PROSITE" id="PS51767"/>
    </source>
</evidence>
<reference evidence="3" key="1">
    <citation type="journal article" date="2023" name="Mol. Phylogenet. Evol.">
        <title>Genome-scale phylogeny and comparative genomics of the fungal order Sordariales.</title>
        <authorList>
            <person name="Hensen N."/>
            <person name="Bonometti L."/>
            <person name="Westerberg I."/>
            <person name="Brannstrom I.O."/>
            <person name="Guillou S."/>
            <person name="Cros-Aarteil S."/>
            <person name="Calhoun S."/>
            <person name="Haridas S."/>
            <person name="Kuo A."/>
            <person name="Mondo S."/>
            <person name="Pangilinan J."/>
            <person name="Riley R."/>
            <person name="LaButti K."/>
            <person name="Andreopoulos B."/>
            <person name="Lipzen A."/>
            <person name="Chen C."/>
            <person name="Yan M."/>
            <person name="Daum C."/>
            <person name="Ng V."/>
            <person name="Clum A."/>
            <person name="Steindorff A."/>
            <person name="Ohm R.A."/>
            <person name="Martin F."/>
            <person name="Silar P."/>
            <person name="Natvig D.O."/>
            <person name="Lalanne C."/>
            <person name="Gautier V."/>
            <person name="Ament-Velasquez S.L."/>
            <person name="Kruys A."/>
            <person name="Hutchinson M.I."/>
            <person name="Powell A.J."/>
            <person name="Barry K."/>
            <person name="Miller A.N."/>
            <person name="Grigoriev I.V."/>
            <person name="Debuchy R."/>
            <person name="Gladieux P."/>
            <person name="Hiltunen Thoren M."/>
            <person name="Johannesson H."/>
        </authorList>
    </citation>
    <scope>NUCLEOTIDE SEQUENCE</scope>
    <source>
        <strain evidence="3">SMH4131-1</strain>
    </source>
</reference>
<evidence type="ECO:0000313" key="3">
    <source>
        <dbReference type="EMBL" id="KAK3328345.1"/>
    </source>
</evidence>
<dbReference type="SUPFAM" id="SSF50630">
    <property type="entry name" value="Acid proteases"/>
    <property type="match status" value="1"/>
</dbReference>
<evidence type="ECO:0000256" key="1">
    <source>
        <dbReference type="ARBA" id="ARBA00007447"/>
    </source>
</evidence>
<dbReference type="GO" id="GO:0006508">
    <property type="term" value="P:proteolysis"/>
    <property type="evidence" value="ECO:0007669"/>
    <property type="project" value="InterPro"/>
</dbReference>
<comment type="similarity">
    <text evidence="1">Belongs to the peptidase A1 family.</text>
</comment>
<feature type="domain" description="Peptidase A1" evidence="2">
    <location>
        <begin position="6"/>
        <end position="345"/>
    </location>
</feature>
<proteinExistence type="inferred from homology"/>
<dbReference type="Pfam" id="PF00026">
    <property type="entry name" value="Asp"/>
    <property type="match status" value="1"/>
</dbReference>
<reference evidence="3" key="2">
    <citation type="submission" date="2023-06" db="EMBL/GenBank/DDBJ databases">
        <authorList>
            <consortium name="Lawrence Berkeley National Laboratory"/>
            <person name="Haridas S."/>
            <person name="Hensen N."/>
            <person name="Bonometti L."/>
            <person name="Westerberg I."/>
            <person name="Brannstrom I.O."/>
            <person name="Guillou S."/>
            <person name="Cros-Aarteil S."/>
            <person name="Calhoun S."/>
            <person name="Kuo A."/>
            <person name="Mondo S."/>
            <person name="Pangilinan J."/>
            <person name="Riley R."/>
            <person name="Labutti K."/>
            <person name="Andreopoulos B."/>
            <person name="Lipzen A."/>
            <person name="Chen C."/>
            <person name="Yanf M."/>
            <person name="Daum C."/>
            <person name="Ng V."/>
            <person name="Clum A."/>
            <person name="Steindorff A."/>
            <person name="Ohm R."/>
            <person name="Martin F."/>
            <person name="Silar P."/>
            <person name="Natvig D."/>
            <person name="Lalanne C."/>
            <person name="Gautier V."/>
            <person name="Ament-Velasquez S.L."/>
            <person name="Kruys A."/>
            <person name="Hutchinson M.I."/>
            <person name="Powell A.J."/>
            <person name="Barry K."/>
            <person name="Miller A.N."/>
            <person name="Grigoriev I.V."/>
            <person name="Debuchy R."/>
            <person name="Gladieux P."/>
            <person name="Thoren M.H."/>
            <person name="Johannesson H."/>
        </authorList>
    </citation>
    <scope>NUCLEOTIDE SEQUENCE</scope>
    <source>
        <strain evidence="3">SMH4131-1</strain>
    </source>
</reference>
<dbReference type="InterPro" id="IPR001461">
    <property type="entry name" value="Aspartic_peptidase_A1"/>
</dbReference>
<accession>A0AAE0INP4</accession>
<keyword evidence="4" id="KW-1185">Reference proteome</keyword>
<protein>
    <submittedName>
        <fullName evidence="3">Aspartic peptidase domain-containing protein</fullName>
    </submittedName>
</protein>
<dbReference type="PROSITE" id="PS51767">
    <property type="entry name" value="PEPTIDASE_A1"/>
    <property type="match status" value="1"/>
</dbReference>
<dbReference type="InterPro" id="IPR033121">
    <property type="entry name" value="PEPTIDASE_A1"/>
</dbReference>
<comment type="caution">
    <text evidence="3">The sequence shown here is derived from an EMBL/GenBank/DDBJ whole genome shotgun (WGS) entry which is preliminary data.</text>
</comment>
<dbReference type="Proteomes" id="UP001286456">
    <property type="component" value="Unassembled WGS sequence"/>
</dbReference>
<sequence>MPPLGLLVPAALGNPPQPFRLMVDLAGDTLFVPSSKLDTYDTGNDDILRFFSNESSTFESIQPEAYTSFAGVSFSGELALDTFTIAGVEVAQQPFINAHSAEPIGWVHLWLGYEGALGLSPKWNTTLHPTQTPSPLAMMVNQGVLDRNLFAIDVPRGPRRDGDEHISRIGEISFGGINPAYETSHFSVLPLDSYTDAGWGVAAQSLTWENGSSPIHEDLEQPTLAFFTTEYFISLPRAWYERIQDAVNPDCGFIWCFIECGLRAKLPNFTFGIAGQNFTLTPFDYAPVVVDASRREMCSFDIYSTSGVLGETGDPVLDRSIILGTPFLNAFYTVFDLDRSEIRLTKPVSY</sequence>
<gene>
    <name evidence="3" type="ORF">B0T19DRAFT_401117</name>
</gene>
<name>A0AAE0INP4_9PEZI</name>
<dbReference type="PANTHER" id="PTHR47966">
    <property type="entry name" value="BETA-SITE APP-CLEAVING ENZYME, ISOFORM A-RELATED"/>
    <property type="match status" value="1"/>
</dbReference>
<dbReference type="InterPro" id="IPR021109">
    <property type="entry name" value="Peptidase_aspartic_dom_sf"/>
</dbReference>
<dbReference type="GO" id="GO:0004190">
    <property type="term" value="F:aspartic-type endopeptidase activity"/>
    <property type="evidence" value="ECO:0007669"/>
    <property type="project" value="InterPro"/>
</dbReference>
<dbReference type="CDD" id="cd05471">
    <property type="entry name" value="pepsin_like"/>
    <property type="match status" value="1"/>
</dbReference>
<dbReference type="PRINTS" id="PR00792">
    <property type="entry name" value="PEPSIN"/>
</dbReference>
<dbReference type="AlphaFoldDB" id="A0AAE0INP4"/>
<evidence type="ECO:0000313" key="4">
    <source>
        <dbReference type="Proteomes" id="UP001286456"/>
    </source>
</evidence>
<organism evidence="3 4">
    <name type="scientific">Cercophora scortea</name>
    <dbReference type="NCBI Taxonomy" id="314031"/>
    <lineage>
        <taxon>Eukaryota</taxon>
        <taxon>Fungi</taxon>
        <taxon>Dikarya</taxon>
        <taxon>Ascomycota</taxon>
        <taxon>Pezizomycotina</taxon>
        <taxon>Sordariomycetes</taxon>
        <taxon>Sordariomycetidae</taxon>
        <taxon>Sordariales</taxon>
        <taxon>Lasiosphaeriaceae</taxon>
        <taxon>Cercophora</taxon>
    </lineage>
</organism>
<dbReference type="InterPro" id="IPR034164">
    <property type="entry name" value="Pepsin-like_dom"/>
</dbReference>
<dbReference type="PANTHER" id="PTHR47966:SF51">
    <property type="entry name" value="BETA-SITE APP-CLEAVING ENZYME, ISOFORM A-RELATED"/>
    <property type="match status" value="1"/>
</dbReference>
<dbReference type="Gene3D" id="2.40.70.10">
    <property type="entry name" value="Acid Proteases"/>
    <property type="match status" value="2"/>
</dbReference>
<dbReference type="EMBL" id="JAUEPO010000003">
    <property type="protein sequence ID" value="KAK3328345.1"/>
    <property type="molecule type" value="Genomic_DNA"/>
</dbReference>